<dbReference type="EMBL" id="BAABME010007456">
    <property type="protein sequence ID" value="GAA0170927.1"/>
    <property type="molecule type" value="Genomic_DNA"/>
</dbReference>
<proteinExistence type="predicted"/>
<dbReference type="AlphaFoldDB" id="A0AAV3R7G7"/>
<evidence type="ECO:0000256" key="1">
    <source>
        <dbReference type="SAM" id="Coils"/>
    </source>
</evidence>
<keyword evidence="3" id="KW-1185">Reference proteome</keyword>
<name>A0AAV3R7G7_LITER</name>
<reference evidence="2 3" key="1">
    <citation type="submission" date="2024-01" db="EMBL/GenBank/DDBJ databases">
        <title>The complete chloroplast genome sequence of Lithospermum erythrorhizon: insights into the phylogenetic relationship among Boraginaceae species and the maternal lineages of purple gromwells.</title>
        <authorList>
            <person name="Okada T."/>
            <person name="Watanabe K."/>
        </authorList>
    </citation>
    <scope>NUCLEOTIDE SEQUENCE [LARGE SCALE GENOMIC DNA]</scope>
</reference>
<protein>
    <submittedName>
        <fullName evidence="2">Uncharacterized protein</fullName>
    </submittedName>
</protein>
<feature type="coiled-coil region" evidence="1">
    <location>
        <begin position="43"/>
        <end position="70"/>
    </location>
</feature>
<dbReference type="Proteomes" id="UP001454036">
    <property type="component" value="Unassembled WGS sequence"/>
</dbReference>
<comment type="caution">
    <text evidence="2">The sequence shown here is derived from an EMBL/GenBank/DDBJ whole genome shotgun (WGS) entry which is preliminary data.</text>
</comment>
<sequence>MDAVKDGLANGRVFGAGCNFVAATLLVDDPVAVPPPPPIADVMEELRRRFKEEQERRRFEEERSRALSEELVMVKVSSEELKNKISNVEADIPSCRAASSGEPTLVSRQSPFCGKYHGDRFVGPDG</sequence>
<evidence type="ECO:0000313" key="2">
    <source>
        <dbReference type="EMBL" id="GAA0170927.1"/>
    </source>
</evidence>
<organism evidence="2 3">
    <name type="scientific">Lithospermum erythrorhizon</name>
    <name type="common">Purple gromwell</name>
    <name type="synonym">Lithospermum officinale var. erythrorhizon</name>
    <dbReference type="NCBI Taxonomy" id="34254"/>
    <lineage>
        <taxon>Eukaryota</taxon>
        <taxon>Viridiplantae</taxon>
        <taxon>Streptophyta</taxon>
        <taxon>Embryophyta</taxon>
        <taxon>Tracheophyta</taxon>
        <taxon>Spermatophyta</taxon>
        <taxon>Magnoliopsida</taxon>
        <taxon>eudicotyledons</taxon>
        <taxon>Gunneridae</taxon>
        <taxon>Pentapetalae</taxon>
        <taxon>asterids</taxon>
        <taxon>lamiids</taxon>
        <taxon>Boraginales</taxon>
        <taxon>Boraginaceae</taxon>
        <taxon>Boraginoideae</taxon>
        <taxon>Lithospermeae</taxon>
        <taxon>Lithospermum</taxon>
    </lineage>
</organism>
<evidence type="ECO:0000313" key="3">
    <source>
        <dbReference type="Proteomes" id="UP001454036"/>
    </source>
</evidence>
<gene>
    <name evidence="2" type="ORF">LIER_25082</name>
</gene>
<keyword evidence="1" id="KW-0175">Coiled coil</keyword>
<accession>A0AAV3R7G7</accession>